<accession>A0ACC5R913</accession>
<keyword evidence="1" id="KW-0032">Aminotransferase</keyword>
<dbReference type="EC" id="2.6.1.19" evidence="1"/>
<comment type="caution">
    <text evidence="1">The sequence shown here is derived from an EMBL/GenBank/DDBJ whole genome shotgun (WGS) entry which is preliminary data.</text>
</comment>
<sequence length="433" mass="46222">MNVKASAKGLNEAWVERRAKAVSRGVGMAAPIIAARAEDSEMWDIEGRRYIDFGGGIAVLNTGHRHPSVMKRVQEQLNAFTHTCFMVAPYAPFIELAEKLNAIAPISGDKKSLFVTTGAEAVENAIKIARAHTGRSDVICFQGSFHGRTLLTMAMTGKVVPYKTKFGPMPGGVWHVPFPVAHRGVTVEDSIHAIEWLFKADVEPSRVAAIVIEPVQGEGGFYVAPKELMKALRKICDDHGIVLIADEIQSGFGRTGKWFAMEHMGVEPDLMTVAKSLAGGFPLAGVVGRAKMMDAPEPGGLGGTYAGNPVSCAAALGVFDAFEQDKLLEKAEKQGKLMVERLKSIKAKNQGMPMGDIRALGAMVAFEVVTERGGNKPDAAGAKALVAKCLERGLLILSCGVYGDTIRLLTPLTASEAILNEGLDILESAILGN</sequence>
<gene>
    <name evidence="1" type="primary">gabT</name>
    <name evidence="1" type="ORF">JHL16_22510</name>
</gene>
<evidence type="ECO:0000313" key="1">
    <source>
        <dbReference type="EMBL" id="MBK1869150.1"/>
    </source>
</evidence>
<proteinExistence type="predicted"/>
<dbReference type="EMBL" id="JAENHL010000007">
    <property type="protein sequence ID" value="MBK1869150.1"/>
    <property type="molecule type" value="Genomic_DNA"/>
</dbReference>
<evidence type="ECO:0000313" key="2">
    <source>
        <dbReference type="Proteomes" id="UP000616151"/>
    </source>
</evidence>
<protein>
    <submittedName>
        <fullName evidence="1">4-aminobutyrate--2-oxoglutarate transaminase</fullName>
        <ecNumber evidence="1">2.6.1.19</ecNumber>
    </submittedName>
</protein>
<keyword evidence="2" id="KW-1185">Reference proteome</keyword>
<keyword evidence="1" id="KW-0808">Transferase</keyword>
<reference evidence="1" key="1">
    <citation type="submission" date="2021-01" db="EMBL/GenBank/DDBJ databases">
        <authorList>
            <person name="Sun Q."/>
        </authorList>
    </citation>
    <scope>NUCLEOTIDE SEQUENCE</scope>
    <source>
        <strain evidence="1">YIM B02566</strain>
    </source>
</reference>
<organism evidence="1 2">
    <name type="scientific">Taklimakanibacter albus</name>
    <dbReference type="NCBI Taxonomy" id="2800327"/>
    <lineage>
        <taxon>Bacteria</taxon>
        <taxon>Pseudomonadati</taxon>
        <taxon>Pseudomonadota</taxon>
        <taxon>Alphaproteobacteria</taxon>
        <taxon>Hyphomicrobiales</taxon>
        <taxon>Aestuariivirgaceae</taxon>
        <taxon>Taklimakanibacter</taxon>
    </lineage>
</organism>
<dbReference type="Proteomes" id="UP000616151">
    <property type="component" value="Unassembled WGS sequence"/>
</dbReference>
<name>A0ACC5R913_9HYPH</name>